<evidence type="ECO:0000256" key="5">
    <source>
        <dbReference type="ARBA" id="ARBA00022747"/>
    </source>
</evidence>
<dbReference type="KEGG" id="asol:BEN76_16750"/>
<dbReference type="Gene3D" id="3.40.50.150">
    <property type="entry name" value="Vaccinia Virus protein VP39"/>
    <property type="match status" value="1"/>
</dbReference>
<evidence type="ECO:0000256" key="7">
    <source>
        <dbReference type="PROSITE-ProRule" id="PRU01016"/>
    </source>
</evidence>
<comment type="catalytic activity">
    <reaction evidence="6">
        <text>a 2'-deoxycytidine in DNA + S-adenosyl-L-methionine = a 5-methyl-2'-deoxycytidine in DNA + S-adenosyl-L-homocysteine + H(+)</text>
        <dbReference type="Rhea" id="RHEA:13681"/>
        <dbReference type="Rhea" id="RHEA-COMP:11369"/>
        <dbReference type="Rhea" id="RHEA-COMP:11370"/>
        <dbReference type="ChEBI" id="CHEBI:15378"/>
        <dbReference type="ChEBI" id="CHEBI:57856"/>
        <dbReference type="ChEBI" id="CHEBI:59789"/>
        <dbReference type="ChEBI" id="CHEBI:85452"/>
        <dbReference type="ChEBI" id="CHEBI:85454"/>
        <dbReference type="EC" id="2.1.1.37"/>
    </reaction>
</comment>
<evidence type="ECO:0000256" key="3">
    <source>
        <dbReference type="ARBA" id="ARBA00022679"/>
    </source>
</evidence>
<dbReference type="InterPro" id="IPR018117">
    <property type="entry name" value="C5_DNA_meth_AS"/>
</dbReference>
<dbReference type="GO" id="GO:0009307">
    <property type="term" value="P:DNA restriction-modification system"/>
    <property type="evidence" value="ECO:0007669"/>
    <property type="project" value="UniProtKB-KW"/>
</dbReference>
<evidence type="ECO:0000256" key="2">
    <source>
        <dbReference type="ARBA" id="ARBA00022603"/>
    </source>
</evidence>
<dbReference type="Proteomes" id="UP000185674">
    <property type="component" value="Plasmid pGFJ2"/>
</dbReference>
<dbReference type="GO" id="GO:0003886">
    <property type="term" value="F:DNA (cytosine-5-)-methyltransferase activity"/>
    <property type="evidence" value="ECO:0007669"/>
    <property type="project" value="UniProtKB-EC"/>
</dbReference>
<evidence type="ECO:0000256" key="1">
    <source>
        <dbReference type="ARBA" id="ARBA00011975"/>
    </source>
</evidence>
<dbReference type="EMBL" id="CP016898">
    <property type="protein sequence ID" value="APV37762.1"/>
    <property type="molecule type" value="Genomic_DNA"/>
</dbReference>
<dbReference type="RefSeq" id="WP_076033770.1">
    <property type="nucleotide sequence ID" value="NZ_CP016898.1"/>
</dbReference>
<feature type="active site" evidence="7">
    <location>
        <position position="75"/>
    </location>
</feature>
<gene>
    <name evidence="8" type="ORF">BEN76_16750</name>
</gene>
<evidence type="ECO:0000256" key="4">
    <source>
        <dbReference type="ARBA" id="ARBA00022691"/>
    </source>
</evidence>
<reference evidence="8 9" key="1">
    <citation type="submission" date="2016-08" db="EMBL/GenBank/DDBJ databases">
        <title>Complete genome sequence of Acinetobacter baylyi strain GFJ2.</title>
        <authorList>
            <person name="Tabata M."/>
            <person name="Kuboki S."/>
            <person name="Gibu N."/>
            <person name="Kinouchi Y."/>
            <person name="Vangnai A."/>
            <person name="Kasai D."/>
            <person name="Fukuda M."/>
        </authorList>
    </citation>
    <scope>NUCLEOTIDE SEQUENCE [LARGE SCALE GENOMIC DNA]</scope>
    <source>
        <strain evidence="8 9">GFJ2</strain>
        <plasmid evidence="9">Plasmid pgfj2</plasmid>
    </source>
</reference>
<geneLocation type="plasmid" evidence="9">
    <name>pgfj2</name>
</geneLocation>
<sequence>MNYGSVCSGIEAASVAWGGLGWKALWFSEIEKFPSAVLNHHYPDVKNLGDMLKIQTMILKEEIEAPDVLVGGTPCQAFSIAGLRHSLNDNRGQITLAFVSLANAIDQVRAKYGKQPVIIVWENVPGVFSTKDNAFGCFIGGLAGEDIPLQPPGEKWKNAGFVYGPQRAIAWRILDAQFFGLAQRRRRVFVIGSARERFHPEKILFEFGGLRRDSAPSRNTRKAYARALRTGPKAASWIGYKDPIGSLCKSDDRGIGNQSFEAGKILYNEALALPGNWIGRKPLNGGNSTSPTVELSPCLTTTDVHAVCFQQNSRSELRLTGEDGQCTGALTTNQGTQCQNYILREDELVRRLMPIEGERLQGFPDNYTAIPYRGKSASECPDGLRNAAIGNSMPVPVMKWLGERINNYLAQIA</sequence>
<keyword evidence="3 7" id="KW-0808">Transferase</keyword>
<evidence type="ECO:0000256" key="6">
    <source>
        <dbReference type="ARBA" id="ARBA00047422"/>
    </source>
</evidence>
<keyword evidence="5" id="KW-0680">Restriction system</keyword>
<dbReference type="NCBIfam" id="TIGR00675">
    <property type="entry name" value="dcm"/>
    <property type="match status" value="1"/>
</dbReference>
<dbReference type="GO" id="GO:0032259">
    <property type="term" value="P:methylation"/>
    <property type="evidence" value="ECO:0007669"/>
    <property type="project" value="UniProtKB-KW"/>
</dbReference>
<dbReference type="EC" id="2.1.1.37" evidence="1"/>
<evidence type="ECO:0000313" key="9">
    <source>
        <dbReference type="Proteomes" id="UP000185674"/>
    </source>
</evidence>
<dbReference type="REBASE" id="182244">
    <property type="entry name" value="M.AsoGFJ2ORF16750P"/>
</dbReference>
<accession>A0A1P8ENU1</accession>
<protein>
    <recommendedName>
        <fullName evidence="1">DNA (cytosine-5-)-methyltransferase</fullName>
        <ecNumber evidence="1">2.1.1.37</ecNumber>
    </recommendedName>
</protein>
<dbReference type="Gene3D" id="3.90.120.10">
    <property type="entry name" value="DNA Methylase, subunit A, domain 2"/>
    <property type="match status" value="1"/>
</dbReference>
<dbReference type="InterPro" id="IPR001525">
    <property type="entry name" value="C5_MeTfrase"/>
</dbReference>
<dbReference type="PROSITE" id="PS51679">
    <property type="entry name" value="SAM_MT_C5"/>
    <property type="match status" value="1"/>
</dbReference>
<dbReference type="PANTHER" id="PTHR46098">
    <property type="entry name" value="TRNA (CYTOSINE(38)-C(5))-METHYLTRANSFERASE"/>
    <property type="match status" value="1"/>
</dbReference>
<proteinExistence type="inferred from homology"/>
<dbReference type="PROSITE" id="PS00094">
    <property type="entry name" value="C5_MTASE_1"/>
    <property type="match status" value="1"/>
</dbReference>
<keyword evidence="2 7" id="KW-0489">Methyltransferase</keyword>
<dbReference type="InterPro" id="IPR050750">
    <property type="entry name" value="C5-MTase"/>
</dbReference>
<dbReference type="AlphaFoldDB" id="A0A1P8ENU1"/>
<dbReference type="InterPro" id="IPR029063">
    <property type="entry name" value="SAM-dependent_MTases_sf"/>
</dbReference>
<comment type="similarity">
    <text evidence="7">Belongs to the class I-like SAM-binding methyltransferase superfamily. C5-methyltransferase family.</text>
</comment>
<dbReference type="Pfam" id="PF00145">
    <property type="entry name" value="DNA_methylase"/>
    <property type="match status" value="1"/>
</dbReference>
<keyword evidence="8" id="KW-0614">Plasmid</keyword>
<name>A0A1P8ENU1_9GAMM</name>
<evidence type="ECO:0000313" key="8">
    <source>
        <dbReference type="EMBL" id="APV37762.1"/>
    </source>
</evidence>
<organism evidence="8 9">
    <name type="scientific">Acinetobacter soli</name>
    <dbReference type="NCBI Taxonomy" id="487316"/>
    <lineage>
        <taxon>Bacteria</taxon>
        <taxon>Pseudomonadati</taxon>
        <taxon>Pseudomonadota</taxon>
        <taxon>Gammaproteobacteria</taxon>
        <taxon>Moraxellales</taxon>
        <taxon>Moraxellaceae</taxon>
        <taxon>Acinetobacter</taxon>
    </lineage>
</organism>
<dbReference type="PANTHER" id="PTHR46098:SF1">
    <property type="entry name" value="TRNA (CYTOSINE(38)-C(5))-METHYLTRANSFERASE"/>
    <property type="match status" value="1"/>
</dbReference>
<dbReference type="SUPFAM" id="SSF53335">
    <property type="entry name" value="S-adenosyl-L-methionine-dependent methyltransferases"/>
    <property type="match status" value="1"/>
</dbReference>
<keyword evidence="4 7" id="KW-0949">S-adenosyl-L-methionine</keyword>